<evidence type="ECO:0000313" key="7">
    <source>
        <dbReference type="Proteomes" id="UP000038830"/>
    </source>
</evidence>
<accession>A0A0H5C8H4</accession>
<evidence type="ECO:0000256" key="1">
    <source>
        <dbReference type="ARBA" id="ARBA00004370"/>
    </source>
</evidence>
<dbReference type="PANTHER" id="PTHR48020:SF9">
    <property type="entry name" value="MAJOR FACILITATOR SUPERFAMILY (MFS) PROFILE DOMAIN-CONTAINING PROTEIN"/>
    <property type="match status" value="1"/>
</dbReference>
<organism evidence="6 7">
    <name type="scientific">Cyberlindnera jadinii (strain ATCC 18201 / CBS 1600 / BCRC 20928 / JCM 3617 / NBRC 0987 / NRRL Y-1542)</name>
    <name type="common">Torula yeast</name>
    <name type="synonym">Candida utilis</name>
    <dbReference type="NCBI Taxonomy" id="983966"/>
    <lineage>
        <taxon>Eukaryota</taxon>
        <taxon>Fungi</taxon>
        <taxon>Dikarya</taxon>
        <taxon>Ascomycota</taxon>
        <taxon>Saccharomycotina</taxon>
        <taxon>Saccharomycetes</taxon>
        <taxon>Phaffomycetales</taxon>
        <taxon>Phaffomycetaceae</taxon>
        <taxon>Cyberlindnera</taxon>
    </lineage>
</organism>
<keyword evidence="2" id="KW-0813">Transport</keyword>
<proteinExistence type="predicted"/>
<reference evidence="7" key="1">
    <citation type="journal article" date="2015" name="J. Biotechnol.">
        <title>The structure of the Cyberlindnera jadinii genome and its relation to Candida utilis analyzed by the occurrence of single nucleotide polymorphisms.</title>
        <authorList>
            <person name="Rupp O."/>
            <person name="Brinkrolf K."/>
            <person name="Buerth C."/>
            <person name="Kunigo M."/>
            <person name="Schneider J."/>
            <person name="Jaenicke S."/>
            <person name="Goesmann A."/>
            <person name="Puehler A."/>
            <person name="Jaeger K.-E."/>
            <person name="Ernst J.F."/>
        </authorList>
    </citation>
    <scope>NUCLEOTIDE SEQUENCE [LARGE SCALE GENOMIC DNA]</scope>
    <source>
        <strain evidence="7">ATCC 18201 / CBS 1600 / BCRC 20928 / JCM 3617 / NBRC 0987 / NRRL Y-1542</strain>
    </source>
</reference>
<comment type="subcellular location">
    <subcellularLocation>
        <location evidence="1">Membrane</location>
    </subcellularLocation>
</comment>
<evidence type="ECO:0000313" key="6">
    <source>
        <dbReference type="EMBL" id="CEP24596.1"/>
    </source>
</evidence>
<gene>
    <name evidence="6" type="primary">HXT4</name>
    <name evidence="6" type="ORF">BN1211_5465</name>
</gene>
<dbReference type="GO" id="GO:0016020">
    <property type="term" value="C:membrane"/>
    <property type="evidence" value="ECO:0007669"/>
    <property type="project" value="UniProtKB-SubCell"/>
</dbReference>
<dbReference type="InterPro" id="IPR005828">
    <property type="entry name" value="MFS_sugar_transport-like"/>
</dbReference>
<sequence length="102" mass="11577">MPESPMYLVLNDIFGEAYTVWTHLRHINDVDSQLEFIEVVNADSLENKYRPTKSHFQAAIELFNAPRNYGALTCAMLMNQLGQMCGVNGILYYISDLMEGPS</sequence>
<evidence type="ECO:0000256" key="5">
    <source>
        <dbReference type="ARBA" id="ARBA00023136"/>
    </source>
</evidence>
<name>A0A0H5C8H4_CYBJN</name>
<dbReference type="Proteomes" id="UP000038830">
    <property type="component" value="Unassembled WGS sequence"/>
</dbReference>
<protein>
    <submittedName>
        <fullName evidence="6">HXT4 protein</fullName>
    </submittedName>
</protein>
<evidence type="ECO:0000256" key="2">
    <source>
        <dbReference type="ARBA" id="ARBA00022448"/>
    </source>
</evidence>
<evidence type="ECO:0000256" key="4">
    <source>
        <dbReference type="ARBA" id="ARBA00022989"/>
    </source>
</evidence>
<dbReference type="GO" id="GO:0022857">
    <property type="term" value="F:transmembrane transporter activity"/>
    <property type="evidence" value="ECO:0007669"/>
    <property type="project" value="InterPro"/>
</dbReference>
<keyword evidence="4" id="KW-1133">Transmembrane helix</keyword>
<evidence type="ECO:0000256" key="3">
    <source>
        <dbReference type="ARBA" id="ARBA00022692"/>
    </source>
</evidence>
<dbReference type="PANTHER" id="PTHR48020">
    <property type="entry name" value="PROTON MYO-INOSITOL COTRANSPORTER"/>
    <property type="match status" value="1"/>
</dbReference>
<dbReference type="EMBL" id="CDQK01000006">
    <property type="protein sequence ID" value="CEP24596.1"/>
    <property type="molecule type" value="Genomic_DNA"/>
</dbReference>
<dbReference type="InterPro" id="IPR050814">
    <property type="entry name" value="Myo-inositol_Transporter"/>
</dbReference>
<dbReference type="InterPro" id="IPR036259">
    <property type="entry name" value="MFS_trans_sf"/>
</dbReference>
<keyword evidence="5" id="KW-0472">Membrane</keyword>
<keyword evidence="3" id="KW-0812">Transmembrane</keyword>
<dbReference type="AlphaFoldDB" id="A0A0H5C8H4"/>
<dbReference type="Pfam" id="PF00083">
    <property type="entry name" value="Sugar_tr"/>
    <property type="match status" value="1"/>
</dbReference>
<dbReference type="Gene3D" id="1.20.1250.20">
    <property type="entry name" value="MFS general substrate transporter like domains"/>
    <property type="match status" value="1"/>
</dbReference>